<comment type="caution">
    <text evidence="1">The sequence shown here is derived from an EMBL/GenBank/DDBJ whole genome shotgun (WGS) entry which is preliminary data.</text>
</comment>
<dbReference type="EMBL" id="LVVM01003104">
    <property type="protein sequence ID" value="OJA15485.1"/>
    <property type="molecule type" value="Genomic_DNA"/>
</dbReference>
<name>A0A1J8Q332_9AGAM</name>
<dbReference type="Proteomes" id="UP000183567">
    <property type="component" value="Unassembled WGS sequence"/>
</dbReference>
<protein>
    <submittedName>
        <fullName evidence="1">Uncharacterized protein</fullName>
    </submittedName>
</protein>
<keyword evidence="2" id="KW-1185">Reference proteome</keyword>
<accession>A0A1J8Q332</accession>
<sequence length="92" mass="10326">MNIYHLNRFSTALAFLRRLSGESSNYGRRVAMLCSTSMGFVVALVFYISKTFTISSVLSIIDQTGFLMRCSTCSMITDWLLFTSLPFTVSLS</sequence>
<gene>
    <name evidence="1" type="ORF">AZE42_12764</name>
</gene>
<evidence type="ECO:0000313" key="2">
    <source>
        <dbReference type="Proteomes" id="UP000183567"/>
    </source>
</evidence>
<feature type="non-terminal residue" evidence="1">
    <location>
        <position position="92"/>
    </location>
</feature>
<evidence type="ECO:0000313" key="1">
    <source>
        <dbReference type="EMBL" id="OJA15485.1"/>
    </source>
</evidence>
<proteinExistence type="predicted"/>
<organism evidence="1 2">
    <name type="scientific">Rhizopogon vesiculosus</name>
    <dbReference type="NCBI Taxonomy" id="180088"/>
    <lineage>
        <taxon>Eukaryota</taxon>
        <taxon>Fungi</taxon>
        <taxon>Dikarya</taxon>
        <taxon>Basidiomycota</taxon>
        <taxon>Agaricomycotina</taxon>
        <taxon>Agaricomycetes</taxon>
        <taxon>Agaricomycetidae</taxon>
        <taxon>Boletales</taxon>
        <taxon>Suillineae</taxon>
        <taxon>Rhizopogonaceae</taxon>
        <taxon>Rhizopogon</taxon>
    </lineage>
</organism>
<reference evidence="1 2" key="1">
    <citation type="submission" date="2016-03" db="EMBL/GenBank/DDBJ databases">
        <title>Comparative genomics of the ectomycorrhizal sister species Rhizopogon vinicolor and Rhizopogon vesiculosus (Basidiomycota: Boletales) reveals a divergence of the mating type B locus.</title>
        <authorList>
            <person name="Mujic A.B."/>
            <person name="Kuo A."/>
            <person name="Tritt A."/>
            <person name="Lipzen A."/>
            <person name="Chen C."/>
            <person name="Johnson J."/>
            <person name="Sharma A."/>
            <person name="Barry K."/>
            <person name="Grigoriev I.V."/>
            <person name="Spatafora J.W."/>
        </authorList>
    </citation>
    <scope>NUCLEOTIDE SEQUENCE [LARGE SCALE GENOMIC DNA]</scope>
    <source>
        <strain evidence="1 2">AM-OR11-056</strain>
    </source>
</reference>
<dbReference type="AlphaFoldDB" id="A0A1J8Q332"/>
<dbReference type="OrthoDB" id="10324324at2759"/>